<feature type="non-terminal residue" evidence="1">
    <location>
        <position position="176"/>
    </location>
</feature>
<dbReference type="EMBL" id="JASPKZ010005316">
    <property type="protein sequence ID" value="KAJ9588709.1"/>
    <property type="molecule type" value="Genomic_DNA"/>
</dbReference>
<feature type="non-terminal residue" evidence="1">
    <location>
        <position position="1"/>
    </location>
</feature>
<organism evidence="1 2">
    <name type="scientific">Diploptera punctata</name>
    <name type="common">Pacific beetle cockroach</name>
    <dbReference type="NCBI Taxonomy" id="6984"/>
    <lineage>
        <taxon>Eukaryota</taxon>
        <taxon>Metazoa</taxon>
        <taxon>Ecdysozoa</taxon>
        <taxon>Arthropoda</taxon>
        <taxon>Hexapoda</taxon>
        <taxon>Insecta</taxon>
        <taxon>Pterygota</taxon>
        <taxon>Neoptera</taxon>
        <taxon>Polyneoptera</taxon>
        <taxon>Dictyoptera</taxon>
        <taxon>Blattodea</taxon>
        <taxon>Blaberoidea</taxon>
        <taxon>Blaberidae</taxon>
        <taxon>Diplopterinae</taxon>
        <taxon>Diploptera</taxon>
    </lineage>
</organism>
<dbReference type="Proteomes" id="UP001233999">
    <property type="component" value="Unassembled WGS sequence"/>
</dbReference>
<accession>A0AAD7ZXI6</accession>
<gene>
    <name evidence="1" type="ORF">L9F63_018001</name>
</gene>
<name>A0AAD7ZXI6_DIPPU</name>
<proteinExistence type="predicted"/>
<sequence>KQLSTIIENVLIQIPTVGILPLTSSSELPSGMAVEKMMLIAKFRHIVKTCNFMRRHFNFPGNEMRAMPRPEVVASSIVTTYTDFENQMNRQFFLPHTFFFFNTQLQYQKKSSFPSSAVFTTAIWCTFEELCNQTWFVWNLEKITQVEFVNRSQWEYLLIFAHFLLVEIQKATMVTA</sequence>
<comment type="caution">
    <text evidence="1">The sequence shown here is derived from an EMBL/GenBank/DDBJ whole genome shotgun (WGS) entry which is preliminary data.</text>
</comment>
<evidence type="ECO:0000313" key="2">
    <source>
        <dbReference type="Proteomes" id="UP001233999"/>
    </source>
</evidence>
<protein>
    <submittedName>
        <fullName evidence="1">Uncharacterized protein</fullName>
    </submittedName>
</protein>
<reference evidence="1" key="2">
    <citation type="submission" date="2023-05" db="EMBL/GenBank/DDBJ databases">
        <authorList>
            <person name="Fouks B."/>
        </authorList>
    </citation>
    <scope>NUCLEOTIDE SEQUENCE</scope>
    <source>
        <strain evidence="1">Stay&amp;Tobe</strain>
        <tissue evidence="1">Testes</tissue>
    </source>
</reference>
<keyword evidence="2" id="KW-1185">Reference proteome</keyword>
<dbReference type="AlphaFoldDB" id="A0AAD7ZXI6"/>
<evidence type="ECO:0000313" key="1">
    <source>
        <dbReference type="EMBL" id="KAJ9588709.1"/>
    </source>
</evidence>
<reference evidence="1" key="1">
    <citation type="journal article" date="2023" name="IScience">
        <title>Live-bearing cockroach genome reveals convergent evolutionary mechanisms linked to viviparity in insects and beyond.</title>
        <authorList>
            <person name="Fouks B."/>
            <person name="Harrison M.C."/>
            <person name="Mikhailova A.A."/>
            <person name="Marchal E."/>
            <person name="English S."/>
            <person name="Carruthers M."/>
            <person name="Jennings E.C."/>
            <person name="Chiamaka E.L."/>
            <person name="Frigard R.A."/>
            <person name="Pippel M."/>
            <person name="Attardo G.M."/>
            <person name="Benoit J.B."/>
            <person name="Bornberg-Bauer E."/>
            <person name="Tobe S.S."/>
        </authorList>
    </citation>
    <scope>NUCLEOTIDE SEQUENCE</scope>
    <source>
        <strain evidence="1">Stay&amp;Tobe</strain>
    </source>
</reference>